<feature type="region of interest" description="Disordered" evidence="1">
    <location>
        <begin position="1"/>
        <end position="30"/>
    </location>
</feature>
<feature type="region of interest" description="Disordered" evidence="1">
    <location>
        <begin position="47"/>
        <end position="68"/>
    </location>
</feature>
<evidence type="ECO:0000313" key="2">
    <source>
        <dbReference type="EMBL" id="GKU97689.1"/>
    </source>
</evidence>
<evidence type="ECO:0000313" key="3">
    <source>
        <dbReference type="Proteomes" id="UP001054252"/>
    </source>
</evidence>
<protein>
    <submittedName>
        <fullName evidence="2">Uncharacterized protein</fullName>
    </submittedName>
</protein>
<keyword evidence="3" id="KW-1185">Reference proteome</keyword>
<feature type="compositionally biased region" description="Basic and acidic residues" evidence="1">
    <location>
        <begin position="1"/>
        <end position="12"/>
    </location>
</feature>
<name>A0AAV5IKL9_9ROSI</name>
<gene>
    <name evidence="2" type="ORF">SLEP1_g10799</name>
</gene>
<comment type="caution">
    <text evidence="2">The sequence shown here is derived from an EMBL/GenBank/DDBJ whole genome shotgun (WGS) entry which is preliminary data.</text>
</comment>
<evidence type="ECO:0000256" key="1">
    <source>
        <dbReference type="SAM" id="MobiDB-lite"/>
    </source>
</evidence>
<organism evidence="2 3">
    <name type="scientific">Rubroshorea leprosula</name>
    <dbReference type="NCBI Taxonomy" id="152421"/>
    <lineage>
        <taxon>Eukaryota</taxon>
        <taxon>Viridiplantae</taxon>
        <taxon>Streptophyta</taxon>
        <taxon>Embryophyta</taxon>
        <taxon>Tracheophyta</taxon>
        <taxon>Spermatophyta</taxon>
        <taxon>Magnoliopsida</taxon>
        <taxon>eudicotyledons</taxon>
        <taxon>Gunneridae</taxon>
        <taxon>Pentapetalae</taxon>
        <taxon>rosids</taxon>
        <taxon>malvids</taxon>
        <taxon>Malvales</taxon>
        <taxon>Dipterocarpaceae</taxon>
        <taxon>Rubroshorea</taxon>
    </lineage>
</organism>
<feature type="compositionally biased region" description="Polar residues" evidence="1">
    <location>
        <begin position="13"/>
        <end position="22"/>
    </location>
</feature>
<sequence>MVHGCDKKKNDENQAQDGQQRANPKFLGIKVTTNEDERLYQMVVNEEGRAAQHGSSKVQQDKLQMLMK</sequence>
<feature type="compositionally biased region" description="Polar residues" evidence="1">
    <location>
        <begin position="53"/>
        <end position="62"/>
    </location>
</feature>
<accession>A0AAV5IKL9</accession>
<dbReference type="EMBL" id="BPVZ01000011">
    <property type="protein sequence ID" value="GKU97689.1"/>
    <property type="molecule type" value="Genomic_DNA"/>
</dbReference>
<dbReference type="AlphaFoldDB" id="A0AAV5IKL9"/>
<proteinExistence type="predicted"/>
<dbReference type="Proteomes" id="UP001054252">
    <property type="component" value="Unassembled WGS sequence"/>
</dbReference>
<reference evidence="2 3" key="1">
    <citation type="journal article" date="2021" name="Commun. Biol.">
        <title>The genome of Shorea leprosula (Dipterocarpaceae) highlights the ecological relevance of drought in aseasonal tropical rainforests.</title>
        <authorList>
            <person name="Ng K.K.S."/>
            <person name="Kobayashi M.J."/>
            <person name="Fawcett J.A."/>
            <person name="Hatakeyama M."/>
            <person name="Paape T."/>
            <person name="Ng C.H."/>
            <person name="Ang C.C."/>
            <person name="Tnah L.H."/>
            <person name="Lee C.T."/>
            <person name="Nishiyama T."/>
            <person name="Sese J."/>
            <person name="O'Brien M.J."/>
            <person name="Copetti D."/>
            <person name="Mohd Noor M.I."/>
            <person name="Ong R.C."/>
            <person name="Putra M."/>
            <person name="Sireger I.Z."/>
            <person name="Indrioko S."/>
            <person name="Kosugi Y."/>
            <person name="Izuno A."/>
            <person name="Isagi Y."/>
            <person name="Lee S.L."/>
            <person name="Shimizu K.K."/>
        </authorList>
    </citation>
    <scope>NUCLEOTIDE SEQUENCE [LARGE SCALE GENOMIC DNA]</scope>
    <source>
        <strain evidence="2">214</strain>
    </source>
</reference>